<evidence type="ECO:0000313" key="2">
    <source>
        <dbReference type="Proteomes" id="UP000233769"/>
    </source>
</evidence>
<evidence type="ECO:0000313" key="1">
    <source>
        <dbReference type="EMBL" id="SOR30290.1"/>
    </source>
</evidence>
<dbReference type="EMBL" id="LT962688">
    <property type="protein sequence ID" value="SOR30290.1"/>
    <property type="molecule type" value="Genomic_DNA"/>
</dbReference>
<protein>
    <submittedName>
        <fullName evidence="1">Uncharacterized protein</fullName>
    </submittedName>
</protein>
<name>A0A2N9ASY5_METEX</name>
<dbReference type="Proteomes" id="UP000233769">
    <property type="component" value="Chromosome tk0001"/>
</dbReference>
<dbReference type="AlphaFoldDB" id="A0A2N9ASY5"/>
<proteinExistence type="predicted"/>
<reference evidence="2" key="1">
    <citation type="submission" date="2017-10" db="EMBL/GenBank/DDBJ databases">
        <authorList>
            <person name="Regsiter A."/>
            <person name="William W."/>
        </authorList>
    </citation>
    <scope>NUCLEOTIDE SEQUENCE [LARGE SCALE GENOMIC DNA]</scope>
</reference>
<organism evidence="1 2">
    <name type="scientific">Methylorubrum extorquens</name>
    <name type="common">Methylobacterium dichloromethanicum</name>
    <name type="synonym">Methylobacterium extorquens</name>
    <dbReference type="NCBI Taxonomy" id="408"/>
    <lineage>
        <taxon>Bacteria</taxon>
        <taxon>Pseudomonadati</taxon>
        <taxon>Pseudomonadota</taxon>
        <taxon>Alphaproteobacteria</taxon>
        <taxon>Hyphomicrobiales</taxon>
        <taxon>Methylobacteriaceae</taxon>
        <taxon>Methylorubrum</taxon>
    </lineage>
</organism>
<sequence length="89" mass="10333">MANTSEKPLLTDRDFRAVAPNVADRMYLFRPTPGFADPPLCELHQLRTVYTLNDLANFHEILELRGVILDKAKARVEQQREAKNRRGRR</sequence>
<accession>A0A2N9ASY5</accession>
<gene>
    <name evidence="1" type="ORF">TK0001_3688</name>
</gene>